<reference evidence="3" key="1">
    <citation type="journal article" date="2019" name="Int. J. Syst. Evol. Microbiol.">
        <title>The Global Catalogue of Microorganisms (GCM) 10K type strain sequencing project: providing services to taxonomists for standard genome sequencing and annotation.</title>
        <authorList>
            <consortium name="The Broad Institute Genomics Platform"/>
            <consortium name="The Broad Institute Genome Sequencing Center for Infectious Disease"/>
            <person name="Wu L."/>
            <person name="Ma J."/>
        </authorList>
    </citation>
    <scope>NUCLEOTIDE SEQUENCE [LARGE SCALE GENOMIC DNA]</scope>
    <source>
        <strain evidence="3">CCUG 43114</strain>
    </source>
</reference>
<accession>A0ABW0GNU7</accession>
<keyword evidence="1" id="KW-0812">Transmembrane</keyword>
<dbReference type="RefSeq" id="WP_340270843.1">
    <property type="nucleotide sequence ID" value="NZ_JBBEOG010000008.1"/>
</dbReference>
<evidence type="ECO:0000313" key="2">
    <source>
        <dbReference type="EMBL" id="MFC5380974.1"/>
    </source>
</evidence>
<feature type="transmembrane region" description="Helical" evidence="1">
    <location>
        <begin position="265"/>
        <end position="283"/>
    </location>
</feature>
<keyword evidence="3" id="KW-1185">Reference proteome</keyword>
<keyword evidence="1" id="KW-1133">Transmembrane helix</keyword>
<dbReference type="EMBL" id="JBHSLD010000007">
    <property type="protein sequence ID" value="MFC5380974.1"/>
    <property type="molecule type" value="Genomic_DNA"/>
</dbReference>
<protein>
    <submittedName>
        <fullName evidence="2">Uncharacterized protein</fullName>
    </submittedName>
</protein>
<evidence type="ECO:0000313" key="3">
    <source>
        <dbReference type="Proteomes" id="UP001596122"/>
    </source>
</evidence>
<organism evidence="2 3">
    <name type="scientific">Aquipuribacter nitratireducens</name>
    <dbReference type="NCBI Taxonomy" id="650104"/>
    <lineage>
        <taxon>Bacteria</taxon>
        <taxon>Bacillati</taxon>
        <taxon>Actinomycetota</taxon>
        <taxon>Actinomycetes</taxon>
        <taxon>Micrococcales</taxon>
        <taxon>Intrasporangiaceae</taxon>
        <taxon>Aquipuribacter</taxon>
    </lineage>
</organism>
<sequence>MRTSDGPSSRDVVEAVRVGVVTTDGVRDDLADAVARALPEALARRVDADVPWAVERGGGPGHTPDLVDTGRRALLERGWDLAVVLTGDRLDAGGAPVLARAHPVHGVGVLSVPALGASRVERRGTDAVADLVVALLGGGPGGGDADDVAARARELRDDEDGGGRRGSSAAVAGHVLGGNLRLLLGLVRANRPWRLALRLSRTLAAAAAAGVLALVTPDVWVLADAYGPLRLALLGAASVLVTGTVLVVGAGLWERARGQRSRRQVALFNLASVLSVLVGVTVLHLALLALALVAAVALLVPGVVADAVGHDVGLPDLLRLAWFTTTLSTVAGALGAGLEDDDDVRDATYARQDVRVEDYENSAL</sequence>
<feature type="transmembrane region" description="Helical" evidence="1">
    <location>
        <begin position="229"/>
        <end position="253"/>
    </location>
</feature>
<evidence type="ECO:0000256" key="1">
    <source>
        <dbReference type="SAM" id="Phobius"/>
    </source>
</evidence>
<comment type="caution">
    <text evidence="2">The sequence shown here is derived from an EMBL/GenBank/DDBJ whole genome shotgun (WGS) entry which is preliminary data.</text>
</comment>
<name>A0ABW0GNU7_9MICO</name>
<gene>
    <name evidence="2" type="ORF">ACFPJ6_09235</name>
</gene>
<dbReference type="Proteomes" id="UP001596122">
    <property type="component" value="Unassembled WGS sequence"/>
</dbReference>
<feature type="transmembrane region" description="Helical" evidence="1">
    <location>
        <begin position="320"/>
        <end position="338"/>
    </location>
</feature>
<proteinExistence type="predicted"/>
<feature type="transmembrane region" description="Helical" evidence="1">
    <location>
        <begin position="203"/>
        <end position="223"/>
    </location>
</feature>
<keyword evidence="1" id="KW-0472">Membrane</keyword>